<dbReference type="AlphaFoldDB" id="A0A7S8IG75"/>
<reference evidence="8 9" key="1">
    <citation type="submission" date="2020-02" db="EMBL/GenBank/DDBJ databases">
        <authorList>
            <person name="Zheng R.K."/>
            <person name="Sun C.M."/>
        </authorList>
    </citation>
    <scope>NUCLEOTIDE SEQUENCE [LARGE SCALE GENOMIC DNA]</scope>
    <source>
        <strain evidence="9">rifampicinis</strain>
    </source>
</reference>
<dbReference type="GO" id="GO:0006777">
    <property type="term" value="P:Mo-molybdopterin cofactor biosynthetic process"/>
    <property type="evidence" value="ECO:0007669"/>
    <property type="project" value="UniProtKB-UniRule"/>
</dbReference>
<evidence type="ECO:0000256" key="4">
    <source>
        <dbReference type="ARBA" id="ARBA00015262"/>
    </source>
</evidence>
<dbReference type="FunFam" id="3.40.980.10:FF:000006">
    <property type="entry name" value="Molybdenum cofactor biosynthesis protein B"/>
    <property type="match status" value="1"/>
</dbReference>
<comment type="function">
    <text evidence="1 6">May be involved in the biosynthesis of molybdopterin.</text>
</comment>
<evidence type="ECO:0000313" key="9">
    <source>
        <dbReference type="Proteomes" id="UP000594468"/>
    </source>
</evidence>
<feature type="domain" description="MoaB/Mog" evidence="7">
    <location>
        <begin position="18"/>
        <end position="162"/>
    </location>
</feature>
<proteinExistence type="inferred from homology"/>
<dbReference type="EMBL" id="CP062983">
    <property type="protein sequence ID" value="QPC84372.1"/>
    <property type="molecule type" value="Genomic_DNA"/>
</dbReference>
<sequence>MGSEDHHVKAGQGPVGLAIVTVSDTRTPETDQNKHYLEARLSELDHEVIAYRLIKDEPDQVEAVLKELAAHRRIQVILFNGGTGISPRDTTYDVISRHLQKTLPGFGELFRMISYEDIGPAAMMSRAVAGVYENTIIVSMPGSTNAVKTAMEKLIIPELNHLAWEVVRKG</sequence>
<evidence type="ECO:0000256" key="5">
    <source>
        <dbReference type="ARBA" id="ARBA00023150"/>
    </source>
</evidence>
<evidence type="ECO:0000259" key="7">
    <source>
        <dbReference type="SMART" id="SM00852"/>
    </source>
</evidence>
<keyword evidence="5 6" id="KW-0501">Molybdenum cofactor biosynthesis</keyword>
<dbReference type="GO" id="GO:0005829">
    <property type="term" value="C:cytosol"/>
    <property type="evidence" value="ECO:0007669"/>
    <property type="project" value="TreeGrafter"/>
</dbReference>
<dbReference type="CDD" id="cd00886">
    <property type="entry name" value="MogA_MoaB"/>
    <property type="match status" value="1"/>
</dbReference>
<dbReference type="NCBIfam" id="TIGR00177">
    <property type="entry name" value="molyb_syn"/>
    <property type="match status" value="1"/>
</dbReference>
<evidence type="ECO:0000313" key="8">
    <source>
        <dbReference type="EMBL" id="QPC84372.1"/>
    </source>
</evidence>
<dbReference type="Proteomes" id="UP000594468">
    <property type="component" value="Chromosome"/>
</dbReference>
<dbReference type="InterPro" id="IPR008284">
    <property type="entry name" value="MoCF_biosynth_CS"/>
</dbReference>
<dbReference type="InterPro" id="IPR012245">
    <property type="entry name" value="MoaB"/>
</dbReference>
<dbReference type="PROSITE" id="PS01078">
    <property type="entry name" value="MOCF_BIOSYNTHESIS_1"/>
    <property type="match status" value="1"/>
</dbReference>
<accession>A0A7S8IG75</accession>
<dbReference type="UniPathway" id="UPA00344"/>
<keyword evidence="9" id="KW-1185">Reference proteome</keyword>
<protein>
    <recommendedName>
        <fullName evidence="4 6">Molybdenum cofactor biosynthesis protein B</fullName>
    </recommendedName>
</protein>
<dbReference type="SUPFAM" id="SSF53218">
    <property type="entry name" value="Molybdenum cofactor biosynthesis proteins"/>
    <property type="match status" value="1"/>
</dbReference>
<gene>
    <name evidence="8" type="ORF">G4Y79_08355</name>
</gene>
<dbReference type="Gene3D" id="3.40.980.10">
    <property type="entry name" value="MoaB/Mog-like domain"/>
    <property type="match status" value="1"/>
</dbReference>
<name>A0A7S8IG75_9CHLR</name>
<evidence type="ECO:0000256" key="1">
    <source>
        <dbReference type="ARBA" id="ARBA00003487"/>
    </source>
</evidence>
<evidence type="ECO:0000256" key="6">
    <source>
        <dbReference type="PIRNR" id="PIRNR006443"/>
    </source>
</evidence>
<dbReference type="PANTHER" id="PTHR43232:SF2">
    <property type="entry name" value="MOLYBDENUM COFACTOR BIOSYNTHESIS PROTEIN B"/>
    <property type="match status" value="1"/>
</dbReference>
<dbReference type="PIRSF" id="PIRSF006443">
    <property type="entry name" value="MoaB"/>
    <property type="match status" value="1"/>
</dbReference>
<comment type="pathway">
    <text evidence="2 6">Cofactor biosynthesis; molybdopterin biosynthesis.</text>
</comment>
<dbReference type="SMART" id="SM00852">
    <property type="entry name" value="MoCF_biosynth"/>
    <property type="match status" value="1"/>
</dbReference>
<organism evidence="8 9">
    <name type="scientific">Phototrophicus methaneseepsis</name>
    <dbReference type="NCBI Taxonomy" id="2710758"/>
    <lineage>
        <taxon>Bacteria</taxon>
        <taxon>Bacillati</taxon>
        <taxon>Chloroflexota</taxon>
        <taxon>Candidatus Thermofontia</taxon>
        <taxon>Phototrophicales</taxon>
        <taxon>Phototrophicaceae</taxon>
        <taxon>Phototrophicus</taxon>
    </lineage>
</organism>
<comment type="similarity">
    <text evidence="3 6">Belongs to the MoaB/Mog family.</text>
</comment>
<dbReference type="KEGG" id="pmet:G4Y79_08355"/>
<evidence type="ECO:0000256" key="3">
    <source>
        <dbReference type="ARBA" id="ARBA00006112"/>
    </source>
</evidence>
<dbReference type="InterPro" id="IPR036425">
    <property type="entry name" value="MoaB/Mog-like_dom_sf"/>
</dbReference>
<dbReference type="PANTHER" id="PTHR43232">
    <property type="entry name" value="MOLYBDENUM COFACTOR BIOSYNTHESIS PROTEIN B"/>
    <property type="match status" value="1"/>
</dbReference>
<evidence type="ECO:0000256" key="2">
    <source>
        <dbReference type="ARBA" id="ARBA00005046"/>
    </source>
</evidence>
<dbReference type="RefSeq" id="WP_195172435.1">
    <property type="nucleotide sequence ID" value="NZ_CP062983.1"/>
</dbReference>
<dbReference type="InterPro" id="IPR001453">
    <property type="entry name" value="MoaB/Mog_dom"/>
</dbReference>
<dbReference type="Pfam" id="PF00994">
    <property type="entry name" value="MoCF_biosynth"/>
    <property type="match status" value="1"/>
</dbReference>